<protein>
    <recommendedName>
        <fullName evidence="10">Protein transport protein Sec61 subunit beta</fullName>
    </recommendedName>
</protein>
<keyword evidence="8 10" id="KW-0811">Translocation</keyword>
<dbReference type="AlphaFoldDB" id="A0A9W6YZV8"/>
<evidence type="ECO:0000313" key="14">
    <source>
        <dbReference type="Proteomes" id="UP001165063"/>
    </source>
</evidence>
<evidence type="ECO:0000256" key="6">
    <source>
        <dbReference type="ARBA" id="ARBA00022927"/>
    </source>
</evidence>
<dbReference type="GO" id="GO:0006886">
    <property type="term" value="P:intracellular protein transport"/>
    <property type="evidence" value="ECO:0007669"/>
    <property type="project" value="InterPro"/>
</dbReference>
<accession>A0A9W6YZV8</accession>
<evidence type="ECO:0000256" key="4">
    <source>
        <dbReference type="ARBA" id="ARBA00022692"/>
    </source>
</evidence>
<keyword evidence="7 12" id="KW-1133">Transmembrane helix</keyword>
<comment type="subcellular location">
    <subcellularLocation>
        <location evidence="1">Endoplasmic reticulum membrane</location>
        <topology evidence="1">Single-pass membrane protein</topology>
    </subcellularLocation>
</comment>
<evidence type="ECO:0000256" key="2">
    <source>
        <dbReference type="ARBA" id="ARBA00006103"/>
    </source>
</evidence>
<keyword evidence="6 10" id="KW-0653">Protein transport</keyword>
<keyword evidence="4 12" id="KW-0812">Transmembrane</keyword>
<dbReference type="OrthoDB" id="5401193at2759"/>
<evidence type="ECO:0000256" key="3">
    <source>
        <dbReference type="ARBA" id="ARBA00022448"/>
    </source>
</evidence>
<comment type="caution">
    <text evidence="13">The sequence shown here is derived from an EMBL/GenBank/DDBJ whole genome shotgun (WGS) entry which is preliminary data.</text>
</comment>
<evidence type="ECO:0000313" key="13">
    <source>
        <dbReference type="EMBL" id="GMG33051.1"/>
    </source>
</evidence>
<evidence type="ECO:0000256" key="7">
    <source>
        <dbReference type="ARBA" id="ARBA00022989"/>
    </source>
</evidence>
<feature type="transmembrane region" description="Helical" evidence="12">
    <location>
        <begin position="81"/>
        <end position="100"/>
    </location>
</feature>
<dbReference type="InterPro" id="IPR030671">
    <property type="entry name" value="Sec61-beta/Sbh"/>
</dbReference>
<dbReference type="PIRSF" id="PIRSF006398">
    <property type="entry name" value="Sec61_beta_euk"/>
    <property type="match status" value="1"/>
</dbReference>
<reference evidence="13" key="1">
    <citation type="submission" date="2023-04" db="EMBL/GenBank/DDBJ databases">
        <title>Ambrosiozyma monospora NBRC 1965.</title>
        <authorList>
            <person name="Ichikawa N."/>
            <person name="Sato H."/>
            <person name="Tonouchi N."/>
        </authorList>
    </citation>
    <scope>NUCLEOTIDE SEQUENCE</scope>
    <source>
        <strain evidence="13">NBRC 1965</strain>
    </source>
</reference>
<keyword evidence="5 10" id="KW-0256">Endoplasmic reticulum</keyword>
<dbReference type="EMBL" id="BSXU01001980">
    <property type="protein sequence ID" value="GMG33051.1"/>
    <property type="molecule type" value="Genomic_DNA"/>
</dbReference>
<evidence type="ECO:0000256" key="12">
    <source>
        <dbReference type="SAM" id="Phobius"/>
    </source>
</evidence>
<evidence type="ECO:0000256" key="8">
    <source>
        <dbReference type="ARBA" id="ARBA00023010"/>
    </source>
</evidence>
<dbReference type="InterPro" id="IPR016482">
    <property type="entry name" value="SecG/Sec61-beta/Sbh"/>
</dbReference>
<name>A0A9W6YZV8_AMBMO</name>
<keyword evidence="14" id="KW-1185">Reference proteome</keyword>
<evidence type="ECO:0000256" key="10">
    <source>
        <dbReference type="PIRNR" id="PIRNR006398"/>
    </source>
</evidence>
<evidence type="ECO:0000256" key="11">
    <source>
        <dbReference type="SAM" id="MobiDB-lite"/>
    </source>
</evidence>
<dbReference type="Proteomes" id="UP001165063">
    <property type="component" value="Unassembled WGS sequence"/>
</dbReference>
<dbReference type="GO" id="GO:0005784">
    <property type="term" value="C:Sec61 translocon complex"/>
    <property type="evidence" value="ECO:0007669"/>
    <property type="project" value="UniProtKB-UniRule"/>
</dbReference>
<proteinExistence type="inferred from homology"/>
<comment type="function">
    <text evidence="10">Necessary for protein translocation in the endoplasmic reticulum.</text>
</comment>
<gene>
    <name evidence="13" type="ORF">Amon01_000422800</name>
</gene>
<sequence>MNETTSNTNKLNPHIFIFKSSSAVPGGARTLAKRKATQENKLKQQQQNQPTSTRAAGAGGSSSSMLKIYTDESQGFKVDPVVVLVLSVSFIFSVVLLHVIGKITGKLF</sequence>
<evidence type="ECO:0000256" key="5">
    <source>
        <dbReference type="ARBA" id="ARBA00022824"/>
    </source>
</evidence>
<organism evidence="13 14">
    <name type="scientific">Ambrosiozyma monospora</name>
    <name type="common">Yeast</name>
    <name type="synonym">Endomycopsis monosporus</name>
    <dbReference type="NCBI Taxonomy" id="43982"/>
    <lineage>
        <taxon>Eukaryota</taxon>
        <taxon>Fungi</taxon>
        <taxon>Dikarya</taxon>
        <taxon>Ascomycota</taxon>
        <taxon>Saccharomycotina</taxon>
        <taxon>Pichiomycetes</taxon>
        <taxon>Pichiales</taxon>
        <taxon>Pichiaceae</taxon>
        <taxon>Ambrosiozyma</taxon>
    </lineage>
</organism>
<evidence type="ECO:0000256" key="9">
    <source>
        <dbReference type="ARBA" id="ARBA00023136"/>
    </source>
</evidence>
<keyword evidence="9 10" id="KW-0472">Membrane</keyword>
<keyword evidence="3 10" id="KW-0813">Transport</keyword>
<evidence type="ECO:0000256" key="1">
    <source>
        <dbReference type="ARBA" id="ARBA00004389"/>
    </source>
</evidence>
<dbReference type="PANTHER" id="PTHR13509">
    <property type="entry name" value="SEC61 SUBUNIT BETA"/>
    <property type="match status" value="1"/>
</dbReference>
<dbReference type="Pfam" id="PF03911">
    <property type="entry name" value="Sec61_beta"/>
    <property type="match status" value="1"/>
</dbReference>
<comment type="similarity">
    <text evidence="2 10">Belongs to the SEC61-beta family.</text>
</comment>
<feature type="region of interest" description="Disordered" evidence="11">
    <location>
        <begin position="29"/>
        <end position="62"/>
    </location>
</feature>